<dbReference type="GO" id="GO:0006355">
    <property type="term" value="P:regulation of DNA-templated transcription"/>
    <property type="evidence" value="ECO:0007669"/>
    <property type="project" value="InterPro"/>
</dbReference>
<name>A0A8K1MBH5_LITCN</name>
<dbReference type="GO" id="GO:0003677">
    <property type="term" value="F:DNA binding"/>
    <property type="evidence" value="ECO:0007669"/>
    <property type="project" value="UniProtKB-KW"/>
</dbReference>
<dbReference type="InterPro" id="IPR036093">
    <property type="entry name" value="NAC_dom_sf"/>
</dbReference>
<dbReference type="PANTHER" id="PTHR31719:SF164">
    <property type="entry name" value="NAC DOMAIN-CONTAINING PROTEIN"/>
    <property type="match status" value="1"/>
</dbReference>
<keyword evidence="2" id="KW-0238">DNA-binding</keyword>
<reference evidence="6" key="1">
    <citation type="submission" date="2020-03" db="EMBL/GenBank/DDBJ databases">
        <title>LcNAC40-LcVPE regulatory module contributes to fruit abscission by promoting autolytic programmed cell death in litchi.</title>
        <authorList>
            <person name="Li C."/>
            <person name="Ning X."/>
            <person name="Zhao M."/>
            <person name="Wen Z."/>
            <person name="Kou L."/>
            <person name="Ma X."/>
            <person name="Peng M."/>
            <person name="Yang Y."/>
            <person name="Wu H."/>
            <person name="Li J."/>
        </authorList>
    </citation>
    <scope>NUCLEOTIDE SEQUENCE</scope>
</reference>
<keyword evidence="4" id="KW-0539">Nucleus</keyword>
<evidence type="ECO:0000313" key="6">
    <source>
        <dbReference type="EMBL" id="UBT01701.1"/>
    </source>
</evidence>
<dbReference type="EMBL" id="MT275585">
    <property type="protein sequence ID" value="UBT01701.1"/>
    <property type="molecule type" value="mRNA"/>
</dbReference>
<protein>
    <submittedName>
        <fullName evidence="6">NAC transcription factor 97</fullName>
    </submittedName>
</protein>
<dbReference type="Gene3D" id="2.170.150.80">
    <property type="entry name" value="NAC domain"/>
    <property type="match status" value="1"/>
</dbReference>
<keyword evidence="1" id="KW-0805">Transcription regulation</keyword>
<dbReference type="GO" id="GO:0048731">
    <property type="term" value="P:system development"/>
    <property type="evidence" value="ECO:0007669"/>
    <property type="project" value="TreeGrafter"/>
</dbReference>
<evidence type="ECO:0000256" key="2">
    <source>
        <dbReference type="ARBA" id="ARBA00023125"/>
    </source>
</evidence>
<evidence type="ECO:0000256" key="1">
    <source>
        <dbReference type="ARBA" id="ARBA00023015"/>
    </source>
</evidence>
<keyword evidence="3" id="KW-0804">Transcription</keyword>
<proteinExistence type="evidence at transcript level"/>
<dbReference type="PROSITE" id="PS51005">
    <property type="entry name" value="NAC"/>
    <property type="match status" value="1"/>
</dbReference>
<organism evidence="6">
    <name type="scientific">Litchi chinensis</name>
    <name type="common">Lychee</name>
    <dbReference type="NCBI Taxonomy" id="151069"/>
    <lineage>
        <taxon>Eukaryota</taxon>
        <taxon>Viridiplantae</taxon>
        <taxon>Streptophyta</taxon>
        <taxon>Embryophyta</taxon>
        <taxon>Tracheophyta</taxon>
        <taxon>Spermatophyta</taxon>
        <taxon>Magnoliopsida</taxon>
        <taxon>eudicotyledons</taxon>
        <taxon>Gunneridae</taxon>
        <taxon>Pentapetalae</taxon>
        <taxon>rosids</taxon>
        <taxon>malvids</taxon>
        <taxon>Sapindales</taxon>
        <taxon>Sapindaceae</taxon>
        <taxon>Litchi</taxon>
    </lineage>
</organism>
<evidence type="ECO:0000256" key="3">
    <source>
        <dbReference type="ARBA" id="ARBA00023163"/>
    </source>
</evidence>
<evidence type="ECO:0000259" key="5">
    <source>
        <dbReference type="PROSITE" id="PS51005"/>
    </source>
</evidence>
<dbReference type="SUPFAM" id="SSF101941">
    <property type="entry name" value="NAC domain"/>
    <property type="match status" value="1"/>
</dbReference>
<evidence type="ECO:0000256" key="4">
    <source>
        <dbReference type="ARBA" id="ARBA00023242"/>
    </source>
</evidence>
<dbReference type="AlphaFoldDB" id="A0A8K1MBH5"/>
<sequence>MGAAEQWIPSYIGAKLWYRSWPAVSHISNLTVASFTANVCEKNAAPIKLTLYKPQDKTGFSSSHVTEEDLREAKSVISLLQSEEMEVGFSNDDFEGELTSLALRLLCAIVAISSKEADSAEEEYKKNSESLHNFKWAGPSPRPSLCPSSVGPFDTSNCFLRSHDWIWEIYRGKDNKDDDDDDEDPEEVVEEDVYFFTLLKKKSINGSRINRKMGCGGGAWQSEDAAKKVPPEKSNARRLGFKKRFRYENKGSKHDGPWIMHEYSLDPYLLGSHQVNDYVSGRMLMYWGRRRRSAKKKKNN</sequence>
<dbReference type="InterPro" id="IPR003441">
    <property type="entry name" value="NAC-dom"/>
</dbReference>
<accession>A0A8K1MBH5</accession>
<feature type="domain" description="NAC" evidence="5">
    <location>
        <begin position="142"/>
        <end position="286"/>
    </location>
</feature>
<dbReference type="Pfam" id="PF02365">
    <property type="entry name" value="NAM"/>
    <property type="match status" value="1"/>
</dbReference>
<dbReference type="PANTHER" id="PTHR31719">
    <property type="entry name" value="NAC TRANSCRIPTION FACTOR 56"/>
    <property type="match status" value="1"/>
</dbReference>